<name>A0AAG5D050_ANOAO</name>
<evidence type="ECO:0000313" key="2">
    <source>
        <dbReference type="Proteomes" id="UP000075880"/>
    </source>
</evidence>
<dbReference type="EnsemblMetazoa" id="ENSAATROPT004206">
    <property type="protein sequence ID" value="ENSAATROPP004038"/>
    <property type="gene ID" value="ENSAATROPG003328"/>
</dbReference>
<keyword evidence="2" id="KW-1185">Reference proteome</keyword>
<organism evidence="1 2">
    <name type="scientific">Anopheles atroparvus</name>
    <name type="common">European mosquito</name>
    <dbReference type="NCBI Taxonomy" id="41427"/>
    <lineage>
        <taxon>Eukaryota</taxon>
        <taxon>Metazoa</taxon>
        <taxon>Ecdysozoa</taxon>
        <taxon>Arthropoda</taxon>
        <taxon>Hexapoda</taxon>
        <taxon>Insecta</taxon>
        <taxon>Pterygota</taxon>
        <taxon>Neoptera</taxon>
        <taxon>Endopterygota</taxon>
        <taxon>Diptera</taxon>
        <taxon>Nematocera</taxon>
        <taxon>Culicoidea</taxon>
        <taxon>Culicidae</taxon>
        <taxon>Anophelinae</taxon>
        <taxon>Anopheles</taxon>
    </lineage>
</organism>
<sequence length="96" mass="10957">GNSREIQSDAFNDQCQCQSPIAQITVYVLFRTVLFFFFGDRESEAIIFSNNFRLFGKYDQEGVDRRCMEDAPLGGDFLSCRSVNHSACARLMSVRL</sequence>
<accession>A0AAG5D050</accession>
<dbReference type="AlphaFoldDB" id="A0AAG5D050"/>
<proteinExistence type="predicted"/>
<evidence type="ECO:0000313" key="1">
    <source>
        <dbReference type="EnsemblMetazoa" id="ENSAATROPP004038"/>
    </source>
</evidence>
<reference evidence="1" key="1">
    <citation type="submission" date="2024-04" db="UniProtKB">
        <authorList>
            <consortium name="EnsemblMetazoa"/>
        </authorList>
    </citation>
    <scope>IDENTIFICATION</scope>
    <source>
        <strain evidence="1">EBRO</strain>
    </source>
</reference>
<dbReference type="Proteomes" id="UP000075880">
    <property type="component" value="Unassembled WGS sequence"/>
</dbReference>
<protein>
    <submittedName>
        <fullName evidence="1">Uncharacterized protein</fullName>
    </submittedName>
</protein>